<dbReference type="Gene3D" id="1.10.260.40">
    <property type="entry name" value="lambda repressor-like DNA-binding domains"/>
    <property type="match status" value="1"/>
</dbReference>
<dbReference type="EMBL" id="JRJU01000033">
    <property type="protein sequence ID" value="KHF38665.1"/>
    <property type="molecule type" value="Genomic_DNA"/>
</dbReference>
<keyword evidence="4" id="KW-1185">Reference proteome</keyword>
<organism evidence="3 4">
    <name type="scientific">Halalkalibacter okhensis</name>
    <dbReference type="NCBI Taxonomy" id="333138"/>
    <lineage>
        <taxon>Bacteria</taxon>
        <taxon>Bacillati</taxon>
        <taxon>Bacillota</taxon>
        <taxon>Bacilli</taxon>
        <taxon>Bacillales</taxon>
        <taxon>Bacillaceae</taxon>
        <taxon>Halalkalibacter</taxon>
    </lineage>
</organism>
<dbReference type="Pfam" id="PF13413">
    <property type="entry name" value="HTH_25"/>
    <property type="match status" value="1"/>
</dbReference>
<name>A0A0B0IBI3_9BACI</name>
<evidence type="ECO:0000256" key="1">
    <source>
        <dbReference type="SAM" id="MobiDB-lite"/>
    </source>
</evidence>
<dbReference type="OrthoDB" id="9797543at2"/>
<evidence type="ECO:0000313" key="4">
    <source>
        <dbReference type="Proteomes" id="UP000030832"/>
    </source>
</evidence>
<dbReference type="GO" id="GO:0003677">
    <property type="term" value="F:DNA binding"/>
    <property type="evidence" value="ECO:0007669"/>
    <property type="project" value="InterPro"/>
</dbReference>
<reference evidence="3 4" key="1">
    <citation type="submission" date="2014-09" db="EMBL/GenBank/DDBJ databases">
        <title>Genome sequencing and annotation of Bacillus Okhensis strain Kh10-101T.</title>
        <authorList>
            <person name="Prakash J.S."/>
        </authorList>
    </citation>
    <scope>NUCLEOTIDE SEQUENCE [LARGE SCALE GENOMIC DNA]</scope>
    <source>
        <strain evidence="4">Kh10-101T</strain>
    </source>
</reference>
<feature type="region of interest" description="Disordered" evidence="1">
    <location>
        <begin position="155"/>
        <end position="189"/>
    </location>
</feature>
<dbReference type="AlphaFoldDB" id="A0A0B0IBI3"/>
<dbReference type="InterPro" id="IPR001387">
    <property type="entry name" value="Cro/C1-type_HTH"/>
</dbReference>
<keyword evidence="2" id="KW-0472">Membrane</keyword>
<keyword evidence="2" id="KW-1133">Transmembrane helix</keyword>
<feature type="transmembrane region" description="Helical" evidence="2">
    <location>
        <begin position="108"/>
        <end position="129"/>
    </location>
</feature>
<keyword evidence="2" id="KW-0812">Transmembrane</keyword>
<gene>
    <name evidence="3" type="ORF">LQ50_19930</name>
</gene>
<dbReference type="CDD" id="cd00093">
    <property type="entry name" value="HTH_XRE"/>
    <property type="match status" value="1"/>
</dbReference>
<dbReference type="PANTHER" id="PTHR34475">
    <property type="match status" value="1"/>
</dbReference>
<evidence type="ECO:0000313" key="3">
    <source>
        <dbReference type="EMBL" id="KHF38665.1"/>
    </source>
</evidence>
<evidence type="ECO:0000256" key="2">
    <source>
        <dbReference type="SAM" id="Phobius"/>
    </source>
</evidence>
<protein>
    <submittedName>
        <fullName evidence="3">Transcriptional regulator</fullName>
    </submittedName>
</protein>
<dbReference type="STRING" id="333138.LQ50_19930"/>
<dbReference type="eggNOG" id="COG1426">
    <property type="taxonomic scope" value="Bacteria"/>
</dbReference>
<accession>A0A0B0IBI3</accession>
<dbReference type="SUPFAM" id="SSF47413">
    <property type="entry name" value="lambda repressor-like DNA-binding domains"/>
    <property type="match status" value="1"/>
</dbReference>
<dbReference type="Proteomes" id="UP000030832">
    <property type="component" value="Unassembled WGS sequence"/>
</dbReference>
<dbReference type="PANTHER" id="PTHR34475:SF1">
    <property type="entry name" value="CYTOSKELETON PROTEIN RODZ"/>
    <property type="match status" value="1"/>
</dbReference>
<dbReference type="InterPro" id="IPR010982">
    <property type="entry name" value="Lambda_DNA-bd_dom_sf"/>
</dbReference>
<dbReference type="InterPro" id="IPR050400">
    <property type="entry name" value="Bact_Cytoskel_RodZ"/>
</dbReference>
<sequence>MSELGQHLKEVREEKQISLDDLQRTTKIQKRYLIAIEEGRFDTLPGIFYARAFVKTYAEAIGLDPDPLFDQYRHELPNPQREAVTLPSRTERSKPSSVPKKRAKKGSFLSALIAIVFIAIIIVGIWLMAQGGGTDEDGAIAPDDSENLEADFSDEVGTAPEEEEDEEVEEQEVEETPVDDETEEEVESESEMTISFIESSGNTSFFELETGQLSDVRIEVTGERSYIDVKNALGKTFYTGTPTEGDVITPEVEGEERVIFNFGASQFVELYIDDQLLEFPLDITHQKIDITVISEESE</sequence>
<proteinExistence type="predicted"/>
<comment type="caution">
    <text evidence="3">The sequence shown here is derived from an EMBL/GenBank/DDBJ whole genome shotgun (WGS) entry which is preliminary data.</text>
</comment>